<name>A0ABS8HYM4_9FIRM</name>
<protein>
    <submittedName>
        <fullName evidence="1">Uncharacterized protein</fullName>
    </submittedName>
</protein>
<proteinExistence type="predicted"/>
<evidence type="ECO:0000313" key="2">
    <source>
        <dbReference type="Proteomes" id="UP001165492"/>
    </source>
</evidence>
<organism evidence="1 2">
    <name type="scientific">Pelosinus baikalensis</name>
    <dbReference type="NCBI Taxonomy" id="2892015"/>
    <lineage>
        <taxon>Bacteria</taxon>
        <taxon>Bacillati</taxon>
        <taxon>Bacillota</taxon>
        <taxon>Negativicutes</taxon>
        <taxon>Selenomonadales</taxon>
        <taxon>Sporomusaceae</taxon>
        <taxon>Pelosinus</taxon>
    </lineage>
</organism>
<dbReference type="Proteomes" id="UP001165492">
    <property type="component" value="Unassembled WGS sequence"/>
</dbReference>
<evidence type="ECO:0000313" key="1">
    <source>
        <dbReference type="EMBL" id="MCC5468292.1"/>
    </source>
</evidence>
<reference evidence="1" key="1">
    <citation type="submission" date="2021-11" db="EMBL/GenBank/DDBJ databases">
        <title>Description of a new species Pelosinus isolated from the bottom sediments of Lake Baikal.</title>
        <authorList>
            <person name="Zakharyuk A."/>
        </authorList>
    </citation>
    <scope>NUCLEOTIDE SEQUENCE</scope>
    <source>
        <strain evidence="1">Bkl1</strain>
    </source>
</reference>
<comment type="caution">
    <text evidence="1">The sequence shown here is derived from an EMBL/GenBank/DDBJ whole genome shotgun (WGS) entry which is preliminary data.</text>
</comment>
<dbReference type="EMBL" id="JAJHJB010000057">
    <property type="protein sequence ID" value="MCC5468292.1"/>
    <property type="molecule type" value="Genomic_DNA"/>
</dbReference>
<accession>A0ABS8HYM4</accession>
<gene>
    <name evidence="1" type="ORF">LMF89_23420</name>
</gene>
<sequence length="46" mass="5277">MDNKMIAHEWFRYATQDLSSANYLRSIPSSDNATACRMENSPGIPW</sequence>
<keyword evidence="2" id="KW-1185">Reference proteome</keyword>
<dbReference type="RefSeq" id="WP_229537153.1">
    <property type="nucleotide sequence ID" value="NZ_JAJHJB010000057.1"/>
</dbReference>